<keyword evidence="6" id="KW-1185">Reference proteome</keyword>
<dbReference type="CDD" id="cd03225">
    <property type="entry name" value="ABC_cobalt_CbiO_domain1"/>
    <property type="match status" value="1"/>
</dbReference>
<dbReference type="HOGENOM" id="CLU_000604_86_7_6"/>
<dbReference type="STRING" id="326297.Sama_0132"/>
<dbReference type="eggNOG" id="COG0488">
    <property type="taxonomic scope" value="Bacteria"/>
</dbReference>
<feature type="domain" description="ABC transporter" evidence="4">
    <location>
        <begin position="7"/>
        <end position="230"/>
    </location>
</feature>
<evidence type="ECO:0000313" key="6">
    <source>
        <dbReference type="Proteomes" id="UP000009175"/>
    </source>
</evidence>
<dbReference type="PROSITE" id="PS50893">
    <property type="entry name" value="ABC_TRANSPORTER_2"/>
    <property type="match status" value="2"/>
</dbReference>
<dbReference type="Gene3D" id="3.40.50.300">
    <property type="entry name" value="P-loop containing nucleotide triphosphate hydrolases"/>
    <property type="match status" value="2"/>
</dbReference>
<dbReference type="InterPro" id="IPR050095">
    <property type="entry name" value="ECF_ABC_transporter_ATP-bd"/>
</dbReference>
<dbReference type="KEGG" id="saz:Sama_0132"/>
<keyword evidence="3" id="KW-0067">ATP-binding</keyword>
<dbReference type="SUPFAM" id="SSF52540">
    <property type="entry name" value="P-loop containing nucleoside triphosphate hydrolases"/>
    <property type="match status" value="2"/>
</dbReference>
<dbReference type="PANTHER" id="PTHR43553">
    <property type="entry name" value="HEAVY METAL TRANSPORTER"/>
    <property type="match status" value="1"/>
</dbReference>
<dbReference type="GO" id="GO:0016887">
    <property type="term" value="F:ATP hydrolysis activity"/>
    <property type="evidence" value="ECO:0007669"/>
    <property type="project" value="InterPro"/>
</dbReference>
<evidence type="ECO:0000259" key="4">
    <source>
        <dbReference type="PROSITE" id="PS50893"/>
    </source>
</evidence>
<keyword evidence="1" id="KW-0813">Transport</keyword>
<organism evidence="5 6">
    <name type="scientific">Shewanella amazonensis (strain ATCC BAA-1098 / SB2B)</name>
    <dbReference type="NCBI Taxonomy" id="326297"/>
    <lineage>
        <taxon>Bacteria</taxon>
        <taxon>Pseudomonadati</taxon>
        <taxon>Pseudomonadota</taxon>
        <taxon>Gammaproteobacteria</taxon>
        <taxon>Alteromonadales</taxon>
        <taxon>Shewanellaceae</taxon>
        <taxon>Shewanella</taxon>
    </lineage>
</organism>
<name>A1S1T8_SHEAM</name>
<evidence type="ECO:0000256" key="3">
    <source>
        <dbReference type="ARBA" id="ARBA00022840"/>
    </source>
</evidence>
<dbReference type="InterPro" id="IPR003593">
    <property type="entry name" value="AAA+_ATPase"/>
</dbReference>
<dbReference type="GO" id="GO:0043190">
    <property type="term" value="C:ATP-binding cassette (ABC) transporter complex"/>
    <property type="evidence" value="ECO:0007669"/>
    <property type="project" value="TreeGrafter"/>
</dbReference>
<protein>
    <submittedName>
        <fullName evidence="5">ABC transporter related</fullName>
    </submittedName>
</protein>
<dbReference type="SMART" id="SM00382">
    <property type="entry name" value="AAA"/>
    <property type="match status" value="2"/>
</dbReference>
<sequence length="496" mass="52984">MTQPPLVSLEDLGYGHGPGQRLFDGLSLHIHSGECHCICGPTGSGKSSLLALIAGLNERPFAGVLECQSGVQVALVMQDPQVQLLRRTLGAEVAFGLENQGVAADDMPAAVKSALIRVGLELPLDTCIDTLSLGQKYRVMLASQLVLNPRVLLLDEPWAQLDDEGVGQLMVTLARLKADGMALIIAEHHPAAFAGLLDFHWLLDQGRLQPAAAGKASGALRADILCRWNPNGLGGRKCLTLAPCDLVLPTLAQGGRGRSGSKGFLSARFASAAPEGRSLFRLDTPLVLRTGDIRLLLGDNGSGKSTLLKALAGLQDGVKLPVKLDGRIPNTAAGEVALMLQRPSRQLFELTVVEELSFSIRRRGLDEAQVAWVQAFLAIEHLAAVSPHKLSWGQQHLVLLAALVITEPRLLLLDDPFAGLDEQSLMACIKLLNWYLSRGGCCVLACHRDVTGFEQVARWQLKDGLLTEVEASGQALAARDGAQTKPWELAAGGMGR</sequence>
<dbReference type="Proteomes" id="UP000009175">
    <property type="component" value="Chromosome"/>
</dbReference>
<dbReference type="AlphaFoldDB" id="A1S1T8"/>
<proteinExistence type="predicted"/>
<evidence type="ECO:0000256" key="2">
    <source>
        <dbReference type="ARBA" id="ARBA00022741"/>
    </source>
</evidence>
<dbReference type="InterPro" id="IPR027417">
    <property type="entry name" value="P-loop_NTPase"/>
</dbReference>
<reference evidence="5 6" key="1">
    <citation type="submission" date="2006-12" db="EMBL/GenBank/DDBJ databases">
        <title>Complete sequence of Shewanella amazonensis SB2B.</title>
        <authorList>
            <consortium name="US DOE Joint Genome Institute"/>
            <person name="Copeland A."/>
            <person name="Lucas S."/>
            <person name="Lapidus A."/>
            <person name="Barry K."/>
            <person name="Detter J.C."/>
            <person name="Glavina del Rio T."/>
            <person name="Hammon N."/>
            <person name="Israni S."/>
            <person name="Dalin E."/>
            <person name="Tice H."/>
            <person name="Pitluck S."/>
            <person name="Munk A.C."/>
            <person name="Brettin T."/>
            <person name="Bruce D."/>
            <person name="Han C."/>
            <person name="Tapia R."/>
            <person name="Gilna P."/>
            <person name="Schmutz J."/>
            <person name="Larimer F."/>
            <person name="Land M."/>
            <person name="Hauser L."/>
            <person name="Kyrpides N."/>
            <person name="Mikhailova N."/>
            <person name="Fredrickson J."/>
            <person name="Richardson P."/>
        </authorList>
    </citation>
    <scope>NUCLEOTIDE SEQUENCE [LARGE SCALE GENOMIC DNA]</scope>
    <source>
        <strain evidence="6">ATCC BAA-1098 / SB2B</strain>
    </source>
</reference>
<dbReference type="InterPro" id="IPR015856">
    <property type="entry name" value="ABC_transpr_CbiO/EcfA_su"/>
</dbReference>
<gene>
    <name evidence="5" type="ordered locus">Sama_0132</name>
</gene>
<dbReference type="EMBL" id="CP000507">
    <property type="protein sequence ID" value="ABL98344.1"/>
    <property type="molecule type" value="Genomic_DNA"/>
</dbReference>
<dbReference type="InterPro" id="IPR003439">
    <property type="entry name" value="ABC_transporter-like_ATP-bd"/>
</dbReference>
<feature type="domain" description="ABC transporter" evidence="4">
    <location>
        <begin position="265"/>
        <end position="489"/>
    </location>
</feature>
<dbReference type="Pfam" id="PF00005">
    <property type="entry name" value="ABC_tran"/>
    <property type="match status" value="2"/>
</dbReference>
<evidence type="ECO:0000256" key="1">
    <source>
        <dbReference type="ARBA" id="ARBA00022448"/>
    </source>
</evidence>
<keyword evidence="2" id="KW-0547">Nucleotide-binding</keyword>
<evidence type="ECO:0000313" key="5">
    <source>
        <dbReference type="EMBL" id="ABL98344.1"/>
    </source>
</evidence>
<dbReference type="RefSeq" id="WP_011758255.1">
    <property type="nucleotide sequence ID" value="NC_008700.1"/>
</dbReference>
<dbReference type="GO" id="GO:0005524">
    <property type="term" value="F:ATP binding"/>
    <property type="evidence" value="ECO:0007669"/>
    <property type="project" value="UniProtKB-KW"/>
</dbReference>
<accession>A1S1T8</accession>
<dbReference type="GO" id="GO:0042626">
    <property type="term" value="F:ATPase-coupled transmembrane transporter activity"/>
    <property type="evidence" value="ECO:0007669"/>
    <property type="project" value="TreeGrafter"/>
</dbReference>